<protein>
    <submittedName>
        <fullName evidence="2">Uncharacterized protein</fullName>
    </submittedName>
</protein>
<evidence type="ECO:0000256" key="1">
    <source>
        <dbReference type="SAM" id="Phobius"/>
    </source>
</evidence>
<feature type="transmembrane region" description="Helical" evidence="1">
    <location>
        <begin position="153"/>
        <end position="180"/>
    </location>
</feature>
<gene>
    <name evidence="2" type="ORF">QR685DRAFT_222251</name>
</gene>
<proteinExistence type="predicted"/>
<name>A0ABR3DH42_NEUIN</name>
<dbReference type="Proteomes" id="UP001451303">
    <property type="component" value="Unassembled WGS sequence"/>
</dbReference>
<keyword evidence="1" id="KW-0472">Membrane</keyword>
<keyword evidence="1" id="KW-1133">Transmembrane helix</keyword>
<keyword evidence="1" id="KW-0812">Transmembrane</keyword>
<evidence type="ECO:0000313" key="3">
    <source>
        <dbReference type="Proteomes" id="UP001451303"/>
    </source>
</evidence>
<comment type="caution">
    <text evidence="2">The sequence shown here is derived from an EMBL/GenBank/DDBJ whole genome shotgun (WGS) entry which is preliminary data.</text>
</comment>
<reference evidence="2 3" key="1">
    <citation type="submission" date="2023-09" db="EMBL/GenBank/DDBJ databases">
        <title>Multi-omics analysis of a traditional fermented food reveals byproduct-associated fungal strains for waste-to-food upcycling.</title>
        <authorList>
            <consortium name="Lawrence Berkeley National Laboratory"/>
            <person name="Rekdal V.M."/>
            <person name="Villalobos-Escobedo J.M."/>
            <person name="Rodriguez-Valeron N."/>
            <person name="Garcia M.O."/>
            <person name="Vasquez D.P."/>
            <person name="Damayanti I."/>
            <person name="Sorensen P.M."/>
            <person name="Baidoo E.E."/>
            <person name="De Carvalho A.C."/>
            <person name="Riley R."/>
            <person name="Lipzen A."/>
            <person name="He G."/>
            <person name="Yan M."/>
            <person name="Haridas S."/>
            <person name="Daum C."/>
            <person name="Yoshinaga Y."/>
            <person name="Ng V."/>
            <person name="Grigoriev I.V."/>
            <person name="Munk R."/>
            <person name="Nuraida L."/>
            <person name="Wijaya C.H."/>
            <person name="Morales P.-C."/>
            <person name="Keasling J.D."/>
        </authorList>
    </citation>
    <scope>NUCLEOTIDE SEQUENCE [LARGE SCALE GENOMIC DNA]</scope>
    <source>
        <strain evidence="2 3">FGSC 2613</strain>
    </source>
</reference>
<keyword evidence="3" id="KW-1185">Reference proteome</keyword>
<organism evidence="2 3">
    <name type="scientific">Neurospora intermedia</name>
    <dbReference type="NCBI Taxonomy" id="5142"/>
    <lineage>
        <taxon>Eukaryota</taxon>
        <taxon>Fungi</taxon>
        <taxon>Dikarya</taxon>
        <taxon>Ascomycota</taxon>
        <taxon>Pezizomycotina</taxon>
        <taxon>Sordariomycetes</taxon>
        <taxon>Sordariomycetidae</taxon>
        <taxon>Sordariales</taxon>
        <taxon>Sordariaceae</taxon>
        <taxon>Neurospora</taxon>
    </lineage>
</organism>
<sequence>MLDEPKPRCFNFLSILHASLKISAIPSSPKHLNNEGLGSCLRSEPLDGLNLYDFMILQSVASSTYITYSKSRFDKPTDLGRWPNGVAVNCPPLLIRICHNHKKRPNGASYTHTCQLFQSIKGASHNSRKKSTTEGGAPLVTVKGHLGGPRSTGLFLLFFFFFSFSFFFFLLFIVTFRFIILGDMIEIVLSHFCEVSTKIEVGLVL</sequence>
<accession>A0ABR3DH42</accession>
<dbReference type="EMBL" id="JAVLET010000003">
    <property type="protein sequence ID" value="KAL0471999.1"/>
    <property type="molecule type" value="Genomic_DNA"/>
</dbReference>
<evidence type="ECO:0000313" key="2">
    <source>
        <dbReference type="EMBL" id="KAL0471999.1"/>
    </source>
</evidence>